<dbReference type="Gene3D" id="3.40.50.1820">
    <property type="entry name" value="alpha/beta hydrolase"/>
    <property type="match status" value="1"/>
</dbReference>
<comment type="similarity">
    <text evidence="1">Belongs to the peptidase S33 family.</text>
</comment>
<evidence type="ECO:0000313" key="4">
    <source>
        <dbReference type="EMBL" id="GAA0614297.1"/>
    </source>
</evidence>
<proteinExistence type="inferred from homology"/>
<dbReference type="InterPro" id="IPR000073">
    <property type="entry name" value="AB_hydrolase_1"/>
</dbReference>
<dbReference type="Pfam" id="PF00561">
    <property type="entry name" value="Abhydrolase_1"/>
    <property type="match status" value="1"/>
</dbReference>
<feature type="domain" description="AB hydrolase-1" evidence="3">
    <location>
        <begin position="28"/>
        <end position="289"/>
    </location>
</feature>
<gene>
    <name evidence="4" type="ORF">GCM10009001_34460</name>
</gene>
<dbReference type="GO" id="GO:0016787">
    <property type="term" value="F:hydrolase activity"/>
    <property type="evidence" value="ECO:0007669"/>
    <property type="project" value="UniProtKB-KW"/>
</dbReference>
<name>A0ABN1GM10_9BACI</name>
<dbReference type="PANTHER" id="PTHR43798:SF33">
    <property type="entry name" value="HYDROLASE, PUTATIVE (AFU_ORTHOLOGUE AFUA_2G14860)-RELATED"/>
    <property type="match status" value="1"/>
</dbReference>
<evidence type="ECO:0000256" key="2">
    <source>
        <dbReference type="ARBA" id="ARBA00022801"/>
    </source>
</evidence>
<evidence type="ECO:0000259" key="3">
    <source>
        <dbReference type="Pfam" id="PF00561"/>
    </source>
</evidence>
<dbReference type="InterPro" id="IPR050266">
    <property type="entry name" value="AB_hydrolase_sf"/>
</dbReference>
<accession>A0ABN1GM10</accession>
<dbReference type="InterPro" id="IPR002410">
    <property type="entry name" value="Peptidase_S33"/>
</dbReference>
<comment type="caution">
    <text evidence="4">The sequence shown here is derived from an EMBL/GenBank/DDBJ whole genome shotgun (WGS) entry which is preliminary data.</text>
</comment>
<sequence>MKTISNGTFFNIRGKDLYVERHGPKDGYPVLYLHGGPGMGCYEFCYHQANPLSDKVRLIAIDQRGCCRSEMIQEDEFFSLHDIVLDCEALRKELGIDKWTLLGHSFGGFIALKYTTMFPDAVSRILFECPAFDFGLSAKSLLHKTSQIAEKEDMKRLVKECLGLAESDESTRELMMGFIELRPKLGEKGREIHEHNFNHPTDYSFYTEAEWEKFTNRSDVHNQRLMDGGLMFDSLLDNLKNIRQPALLINGQYDPVTCAEQLERFCKDVRGGEVITLQHSGHFPHAEEPEEFTNVVEEFLVREEM</sequence>
<evidence type="ECO:0000313" key="5">
    <source>
        <dbReference type="Proteomes" id="UP001500866"/>
    </source>
</evidence>
<dbReference type="EMBL" id="BAAADS010000025">
    <property type="protein sequence ID" value="GAA0614297.1"/>
    <property type="molecule type" value="Genomic_DNA"/>
</dbReference>
<keyword evidence="5" id="KW-1185">Reference proteome</keyword>
<dbReference type="PANTHER" id="PTHR43798">
    <property type="entry name" value="MONOACYLGLYCEROL LIPASE"/>
    <property type="match status" value="1"/>
</dbReference>
<evidence type="ECO:0000256" key="1">
    <source>
        <dbReference type="ARBA" id="ARBA00010088"/>
    </source>
</evidence>
<protein>
    <submittedName>
        <fullName evidence="4">Alpha/beta hydrolase</fullName>
    </submittedName>
</protein>
<dbReference type="SUPFAM" id="SSF53474">
    <property type="entry name" value="alpha/beta-Hydrolases"/>
    <property type="match status" value="1"/>
</dbReference>
<keyword evidence="2 4" id="KW-0378">Hydrolase</keyword>
<dbReference type="Proteomes" id="UP001500866">
    <property type="component" value="Unassembled WGS sequence"/>
</dbReference>
<reference evidence="4 5" key="1">
    <citation type="journal article" date="2019" name="Int. J. Syst. Evol. Microbiol.">
        <title>The Global Catalogue of Microorganisms (GCM) 10K type strain sequencing project: providing services to taxonomists for standard genome sequencing and annotation.</title>
        <authorList>
            <consortium name="The Broad Institute Genomics Platform"/>
            <consortium name="The Broad Institute Genome Sequencing Center for Infectious Disease"/>
            <person name="Wu L."/>
            <person name="Ma J."/>
        </authorList>
    </citation>
    <scope>NUCLEOTIDE SEQUENCE [LARGE SCALE GENOMIC DNA]</scope>
    <source>
        <strain evidence="4 5">JCM 15395</strain>
    </source>
</reference>
<dbReference type="PRINTS" id="PR00793">
    <property type="entry name" value="PROAMNOPTASE"/>
</dbReference>
<organism evidence="4 5">
    <name type="scientific">Virgibacillus siamensis</name>
    <dbReference type="NCBI Taxonomy" id="480071"/>
    <lineage>
        <taxon>Bacteria</taxon>
        <taxon>Bacillati</taxon>
        <taxon>Bacillota</taxon>
        <taxon>Bacilli</taxon>
        <taxon>Bacillales</taxon>
        <taxon>Bacillaceae</taxon>
        <taxon>Virgibacillus</taxon>
    </lineage>
</organism>
<dbReference type="RefSeq" id="WP_343816000.1">
    <property type="nucleotide sequence ID" value="NZ_BAAADS010000025.1"/>
</dbReference>
<dbReference type="InterPro" id="IPR029058">
    <property type="entry name" value="AB_hydrolase_fold"/>
</dbReference>